<proteinExistence type="predicted"/>
<accession>A0A4S8MNR4</accession>
<name>A0A4S8MNR4_DENBC</name>
<evidence type="ECO:0000313" key="1">
    <source>
        <dbReference type="EMBL" id="THV04525.1"/>
    </source>
</evidence>
<gene>
    <name evidence="1" type="ORF">K435DRAFT_649086</name>
</gene>
<sequence>AADLIENSRAKILFNSQYLEHRRGSFCVLPVGISYGGGQQYAKQIYHHKVNCPIIEQLLGSKYNHHLAGHVSF</sequence>
<dbReference type="OrthoDB" id="3202607at2759"/>
<protein>
    <submittedName>
        <fullName evidence="1">Uncharacterized protein</fullName>
    </submittedName>
</protein>
<keyword evidence="2" id="KW-1185">Reference proteome</keyword>
<organism evidence="1 2">
    <name type="scientific">Dendrothele bispora (strain CBS 962.96)</name>
    <dbReference type="NCBI Taxonomy" id="1314807"/>
    <lineage>
        <taxon>Eukaryota</taxon>
        <taxon>Fungi</taxon>
        <taxon>Dikarya</taxon>
        <taxon>Basidiomycota</taxon>
        <taxon>Agaricomycotina</taxon>
        <taxon>Agaricomycetes</taxon>
        <taxon>Agaricomycetidae</taxon>
        <taxon>Agaricales</taxon>
        <taxon>Agaricales incertae sedis</taxon>
        <taxon>Dendrothele</taxon>
    </lineage>
</organism>
<dbReference type="EMBL" id="ML179055">
    <property type="protein sequence ID" value="THV04525.1"/>
    <property type="molecule type" value="Genomic_DNA"/>
</dbReference>
<dbReference type="Proteomes" id="UP000297245">
    <property type="component" value="Unassembled WGS sequence"/>
</dbReference>
<evidence type="ECO:0000313" key="2">
    <source>
        <dbReference type="Proteomes" id="UP000297245"/>
    </source>
</evidence>
<reference evidence="1 2" key="1">
    <citation type="journal article" date="2019" name="Nat. Ecol. Evol.">
        <title>Megaphylogeny resolves global patterns of mushroom evolution.</title>
        <authorList>
            <person name="Varga T."/>
            <person name="Krizsan K."/>
            <person name="Foldi C."/>
            <person name="Dima B."/>
            <person name="Sanchez-Garcia M."/>
            <person name="Sanchez-Ramirez S."/>
            <person name="Szollosi G.J."/>
            <person name="Szarkandi J.G."/>
            <person name="Papp V."/>
            <person name="Albert L."/>
            <person name="Andreopoulos W."/>
            <person name="Angelini C."/>
            <person name="Antonin V."/>
            <person name="Barry K.W."/>
            <person name="Bougher N.L."/>
            <person name="Buchanan P."/>
            <person name="Buyck B."/>
            <person name="Bense V."/>
            <person name="Catcheside P."/>
            <person name="Chovatia M."/>
            <person name="Cooper J."/>
            <person name="Damon W."/>
            <person name="Desjardin D."/>
            <person name="Finy P."/>
            <person name="Geml J."/>
            <person name="Haridas S."/>
            <person name="Hughes K."/>
            <person name="Justo A."/>
            <person name="Karasinski D."/>
            <person name="Kautmanova I."/>
            <person name="Kiss B."/>
            <person name="Kocsube S."/>
            <person name="Kotiranta H."/>
            <person name="LaButti K.M."/>
            <person name="Lechner B.E."/>
            <person name="Liimatainen K."/>
            <person name="Lipzen A."/>
            <person name="Lukacs Z."/>
            <person name="Mihaltcheva S."/>
            <person name="Morgado L.N."/>
            <person name="Niskanen T."/>
            <person name="Noordeloos M.E."/>
            <person name="Ohm R.A."/>
            <person name="Ortiz-Santana B."/>
            <person name="Ovrebo C."/>
            <person name="Racz N."/>
            <person name="Riley R."/>
            <person name="Savchenko A."/>
            <person name="Shiryaev A."/>
            <person name="Soop K."/>
            <person name="Spirin V."/>
            <person name="Szebenyi C."/>
            <person name="Tomsovsky M."/>
            <person name="Tulloss R.E."/>
            <person name="Uehling J."/>
            <person name="Grigoriev I.V."/>
            <person name="Vagvolgyi C."/>
            <person name="Papp T."/>
            <person name="Martin F.M."/>
            <person name="Miettinen O."/>
            <person name="Hibbett D.S."/>
            <person name="Nagy L.G."/>
        </authorList>
    </citation>
    <scope>NUCLEOTIDE SEQUENCE [LARGE SCALE GENOMIC DNA]</scope>
    <source>
        <strain evidence="1 2">CBS 962.96</strain>
    </source>
</reference>
<feature type="non-terminal residue" evidence="1">
    <location>
        <position position="1"/>
    </location>
</feature>
<dbReference type="AlphaFoldDB" id="A0A4S8MNR4"/>